<dbReference type="RefSeq" id="WP_264603311.1">
    <property type="nucleotide sequence ID" value="NZ_JAOQNS010000014.1"/>
</dbReference>
<accession>A0ABT3HH62</accession>
<evidence type="ECO:0000313" key="1">
    <source>
        <dbReference type="EMBL" id="MCW2309733.1"/>
    </source>
</evidence>
<comment type="caution">
    <text evidence="1">The sequence shown here is derived from an EMBL/GenBank/DDBJ whole genome shotgun (WGS) entry which is preliminary data.</text>
</comment>
<gene>
    <name evidence="1" type="ORF">M2319_004092</name>
</gene>
<name>A0ABT3HH62_9HYPH</name>
<protein>
    <submittedName>
        <fullName evidence="1">Uncharacterized protein</fullName>
    </submittedName>
</protein>
<dbReference type="Proteomes" id="UP001209755">
    <property type="component" value="Unassembled WGS sequence"/>
</dbReference>
<dbReference type="EMBL" id="JAOQNS010000014">
    <property type="protein sequence ID" value="MCW2309733.1"/>
    <property type="molecule type" value="Genomic_DNA"/>
</dbReference>
<organism evidence="1 2">
    <name type="scientific">Rhodobium gokarnense</name>
    <dbReference type="NCBI Taxonomy" id="364296"/>
    <lineage>
        <taxon>Bacteria</taxon>
        <taxon>Pseudomonadati</taxon>
        <taxon>Pseudomonadota</taxon>
        <taxon>Alphaproteobacteria</taxon>
        <taxon>Hyphomicrobiales</taxon>
        <taxon>Rhodobiaceae</taxon>
        <taxon>Rhodobium</taxon>
    </lineage>
</organism>
<evidence type="ECO:0000313" key="2">
    <source>
        <dbReference type="Proteomes" id="UP001209755"/>
    </source>
</evidence>
<sequence length="181" mass="20179">MNNPYFVFTMARSKSSWVTATVIDAVGAWVGSCSGTVEGYPRGQLENRKIFELQRSWFGRGWEMADAGRTIVARPGWRSAVLWTMKGDGYTGGPWVYKVSALYWRPFMASFPEARPITVRRDKAGILASAKRHGGNIASDKVLDAHVRALDEIEANFDAFSCNPSADPGDIERLKEWLARS</sequence>
<proteinExistence type="predicted"/>
<reference evidence="2" key="1">
    <citation type="submission" date="2023-07" db="EMBL/GenBank/DDBJ databases">
        <title>Genome sequencing of Purple Non-Sulfur Bacteria from various extreme environments.</title>
        <authorList>
            <person name="Mayer M."/>
        </authorList>
    </citation>
    <scope>NUCLEOTIDE SEQUENCE [LARGE SCALE GENOMIC DNA]</scope>
    <source>
        <strain evidence="2">DSM 17935</strain>
    </source>
</reference>
<keyword evidence="2" id="KW-1185">Reference proteome</keyword>